<organism evidence="2 3">
    <name type="scientific">Ktedonospora formicarum</name>
    <dbReference type="NCBI Taxonomy" id="2778364"/>
    <lineage>
        <taxon>Bacteria</taxon>
        <taxon>Bacillati</taxon>
        <taxon>Chloroflexota</taxon>
        <taxon>Ktedonobacteria</taxon>
        <taxon>Ktedonobacterales</taxon>
        <taxon>Ktedonobacteraceae</taxon>
        <taxon>Ktedonospora</taxon>
    </lineage>
</organism>
<dbReference type="AlphaFoldDB" id="A0A8J3I578"/>
<comment type="caution">
    <text evidence="2">The sequence shown here is derived from an EMBL/GenBank/DDBJ whole genome shotgun (WGS) entry which is preliminary data.</text>
</comment>
<evidence type="ECO:0000313" key="2">
    <source>
        <dbReference type="EMBL" id="GHO47273.1"/>
    </source>
</evidence>
<keyword evidence="3" id="KW-1185">Reference proteome</keyword>
<gene>
    <name evidence="2" type="ORF">KSX_54360</name>
</gene>
<sequence>MLDSLVDEDSGGLGGGQVIFLFLCEVSLQPGGDTAGVDSVGDDAVSGPAARGFDRE</sequence>
<dbReference type="Proteomes" id="UP000612362">
    <property type="component" value="Unassembled WGS sequence"/>
</dbReference>
<feature type="region of interest" description="Disordered" evidence="1">
    <location>
        <begin position="34"/>
        <end position="56"/>
    </location>
</feature>
<name>A0A8J3I578_9CHLR</name>
<evidence type="ECO:0000256" key="1">
    <source>
        <dbReference type="SAM" id="MobiDB-lite"/>
    </source>
</evidence>
<dbReference type="EMBL" id="BNJF01000003">
    <property type="protein sequence ID" value="GHO47273.1"/>
    <property type="molecule type" value="Genomic_DNA"/>
</dbReference>
<reference evidence="2" key="1">
    <citation type="submission" date="2020-10" db="EMBL/GenBank/DDBJ databases">
        <title>Taxonomic study of unclassified bacteria belonging to the class Ktedonobacteria.</title>
        <authorList>
            <person name="Yabe S."/>
            <person name="Wang C.M."/>
            <person name="Zheng Y."/>
            <person name="Sakai Y."/>
            <person name="Cavaletti L."/>
            <person name="Monciardini P."/>
            <person name="Donadio S."/>
        </authorList>
    </citation>
    <scope>NUCLEOTIDE SEQUENCE</scope>
    <source>
        <strain evidence="2">SOSP1-1</strain>
    </source>
</reference>
<protein>
    <submittedName>
        <fullName evidence="2">Uncharacterized protein</fullName>
    </submittedName>
</protein>
<evidence type="ECO:0000313" key="3">
    <source>
        <dbReference type="Proteomes" id="UP000612362"/>
    </source>
</evidence>
<proteinExistence type="predicted"/>
<accession>A0A8J3I578</accession>